<evidence type="ECO:0000256" key="2">
    <source>
        <dbReference type="SAM" id="SignalP"/>
    </source>
</evidence>
<reference evidence="3 4" key="1">
    <citation type="submission" date="2014-04" db="EMBL/GenBank/DDBJ databases">
        <authorList>
            <consortium name="DOE Joint Genome Institute"/>
            <person name="Kuo A."/>
            <person name="Tarkka M."/>
            <person name="Buscot F."/>
            <person name="Kohler A."/>
            <person name="Nagy L.G."/>
            <person name="Floudas D."/>
            <person name="Copeland A."/>
            <person name="Barry K.W."/>
            <person name="Cichocki N."/>
            <person name="Veneault-Fourrey C."/>
            <person name="LaButti K."/>
            <person name="Lindquist E.A."/>
            <person name="Lipzen A."/>
            <person name="Lundell T."/>
            <person name="Morin E."/>
            <person name="Murat C."/>
            <person name="Sun H."/>
            <person name="Tunlid A."/>
            <person name="Henrissat B."/>
            <person name="Grigoriev I.V."/>
            <person name="Hibbett D.S."/>
            <person name="Martin F."/>
            <person name="Nordberg H.P."/>
            <person name="Cantor M.N."/>
            <person name="Hua S.X."/>
        </authorList>
    </citation>
    <scope>NUCLEOTIDE SEQUENCE [LARGE SCALE GENOMIC DNA]</scope>
    <source>
        <strain evidence="3 4">F 1598</strain>
    </source>
</reference>
<proteinExistence type="predicted"/>
<keyword evidence="1" id="KW-0812">Transmembrane</keyword>
<dbReference type="Proteomes" id="UP000054166">
    <property type="component" value="Unassembled WGS sequence"/>
</dbReference>
<dbReference type="OrthoDB" id="9451547at2759"/>
<evidence type="ECO:0000313" key="3">
    <source>
        <dbReference type="EMBL" id="KIM87865.1"/>
    </source>
</evidence>
<name>A0A0C3FU16_PILCF</name>
<dbReference type="PANTHER" id="PTHR35043:SF7">
    <property type="entry name" value="TRANSCRIPTION FACTOR DOMAIN-CONTAINING PROTEIN"/>
    <property type="match status" value="1"/>
</dbReference>
<evidence type="ECO:0000256" key="1">
    <source>
        <dbReference type="SAM" id="Phobius"/>
    </source>
</evidence>
<keyword evidence="2" id="KW-0732">Signal</keyword>
<feature type="transmembrane region" description="Helical" evidence="1">
    <location>
        <begin position="72"/>
        <end position="97"/>
    </location>
</feature>
<gene>
    <name evidence="3" type="ORF">PILCRDRAFT_85684</name>
</gene>
<feature type="chain" id="PRO_5002164358" evidence="2">
    <location>
        <begin position="19"/>
        <end position="477"/>
    </location>
</feature>
<keyword evidence="1" id="KW-1133">Transmembrane helix</keyword>
<dbReference type="AlphaFoldDB" id="A0A0C3FU16"/>
<feature type="transmembrane region" description="Helical" evidence="1">
    <location>
        <begin position="357"/>
        <end position="381"/>
    </location>
</feature>
<feature type="transmembrane region" description="Helical" evidence="1">
    <location>
        <begin position="42"/>
        <end position="60"/>
    </location>
</feature>
<sequence>MLLLLLLYHILGPHSVDALPVPSLDHYISSTCFDLRSCRTVWNIVWSCLATIFLCAWVAVHRNMPDPTSRWYTVALVRAGITVWALLAPELILFWAIQQWLVAGEIADINERARKGRRAVEEQRVAEGGAGIAKNASTAKEAKNTWEGEELLRKTDEGIVERASKELVDDDEKWTRTHGFFVIMGGFYLFDGKKPMHPLSRYQVEDLVQRGLLVPPSEREIKDKSKGDSLSKGFVLVQVVWFVIQCIARRIQHLPITELEVVTLAYTTVNVAIYGFWWYKPLSVMCPVPVAGQPLDAPSEHEVKFTFNWGGWGQWQVAMLYFLKIIDGSQDNITILSNKKQVPTFYAGKPNAVQKTLASVVVIAVAMIFGSIHCIAWLSVFPSRTEQLLWRVSSIAILGYPGILVLGLLLETFNLMYRINRTVYMVTRIPLTALFILGIPVYVAARIILLVLAFVTLRSLPSAAYETVQWTSFIPHI</sequence>
<dbReference type="PANTHER" id="PTHR35043">
    <property type="entry name" value="TRANSCRIPTION FACTOR DOMAIN-CONTAINING PROTEIN"/>
    <property type="match status" value="1"/>
</dbReference>
<organism evidence="3 4">
    <name type="scientific">Piloderma croceum (strain F 1598)</name>
    <dbReference type="NCBI Taxonomy" id="765440"/>
    <lineage>
        <taxon>Eukaryota</taxon>
        <taxon>Fungi</taxon>
        <taxon>Dikarya</taxon>
        <taxon>Basidiomycota</taxon>
        <taxon>Agaricomycotina</taxon>
        <taxon>Agaricomycetes</taxon>
        <taxon>Agaricomycetidae</taxon>
        <taxon>Atheliales</taxon>
        <taxon>Atheliaceae</taxon>
        <taxon>Piloderma</taxon>
    </lineage>
</organism>
<dbReference type="InParanoid" id="A0A0C3FU16"/>
<accession>A0A0C3FU16</accession>
<protein>
    <submittedName>
        <fullName evidence="3">Uncharacterized protein</fullName>
    </submittedName>
</protein>
<keyword evidence="1" id="KW-0472">Membrane</keyword>
<evidence type="ECO:0000313" key="4">
    <source>
        <dbReference type="Proteomes" id="UP000054166"/>
    </source>
</evidence>
<reference evidence="4" key="2">
    <citation type="submission" date="2015-01" db="EMBL/GenBank/DDBJ databases">
        <title>Evolutionary Origins and Diversification of the Mycorrhizal Mutualists.</title>
        <authorList>
            <consortium name="DOE Joint Genome Institute"/>
            <consortium name="Mycorrhizal Genomics Consortium"/>
            <person name="Kohler A."/>
            <person name="Kuo A."/>
            <person name="Nagy L.G."/>
            <person name="Floudas D."/>
            <person name="Copeland A."/>
            <person name="Barry K.W."/>
            <person name="Cichocki N."/>
            <person name="Veneault-Fourrey C."/>
            <person name="LaButti K."/>
            <person name="Lindquist E.A."/>
            <person name="Lipzen A."/>
            <person name="Lundell T."/>
            <person name="Morin E."/>
            <person name="Murat C."/>
            <person name="Riley R."/>
            <person name="Ohm R."/>
            <person name="Sun H."/>
            <person name="Tunlid A."/>
            <person name="Henrissat B."/>
            <person name="Grigoriev I.V."/>
            <person name="Hibbett D.S."/>
            <person name="Martin F."/>
        </authorList>
    </citation>
    <scope>NUCLEOTIDE SEQUENCE [LARGE SCALE GENOMIC DNA]</scope>
    <source>
        <strain evidence="4">F 1598</strain>
    </source>
</reference>
<feature type="signal peptide" evidence="2">
    <location>
        <begin position="1"/>
        <end position="18"/>
    </location>
</feature>
<dbReference type="EMBL" id="KN832978">
    <property type="protein sequence ID" value="KIM87865.1"/>
    <property type="molecule type" value="Genomic_DNA"/>
</dbReference>
<feature type="transmembrane region" description="Helical" evidence="1">
    <location>
        <begin position="388"/>
        <end position="409"/>
    </location>
</feature>
<keyword evidence="4" id="KW-1185">Reference proteome</keyword>
<dbReference type="HOGENOM" id="CLU_022883_6_1_1"/>
<feature type="transmembrane region" description="Helical" evidence="1">
    <location>
        <begin position="429"/>
        <end position="455"/>
    </location>
</feature>
<dbReference type="STRING" id="765440.A0A0C3FU16"/>